<dbReference type="InterPro" id="IPR019826">
    <property type="entry name" value="Carboxylesterase_B_AS"/>
</dbReference>
<feature type="domain" description="Carboxylesterase type B" evidence="4">
    <location>
        <begin position="12"/>
        <end position="307"/>
    </location>
</feature>
<dbReference type="InterPro" id="IPR029058">
    <property type="entry name" value="AB_hydrolase_fold"/>
</dbReference>
<dbReference type="EC" id="3.1.1.-" evidence="3"/>
<dbReference type="PROSITE" id="PS00122">
    <property type="entry name" value="CARBOXYLESTERASE_B_1"/>
    <property type="match status" value="1"/>
</dbReference>
<evidence type="ECO:0000256" key="1">
    <source>
        <dbReference type="ARBA" id="ARBA00005964"/>
    </source>
</evidence>
<protein>
    <recommendedName>
        <fullName evidence="3">Carboxylic ester hydrolase</fullName>
        <ecNumber evidence="3">3.1.1.-</ecNumber>
    </recommendedName>
</protein>
<evidence type="ECO:0000313" key="5">
    <source>
        <dbReference type="EMBL" id="MFM9412989.1"/>
    </source>
</evidence>
<reference evidence="5 6" key="1">
    <citation type="journal article" date="2016" name="Int. J. Syst. Evol. Microbiol.">
        <title>Peptococcus simiae sp. nov., isolated from rhesus macaque faeces and emended description of the genus Peptococcus.</title>
        <authorList>
            <person name="Shkoporov A.N."/>
            <person name="Efimov B.A."/>
            <person name="Kondova I."/>
            <person name="Ouwerling B."/>
            <person name="Chaplin A.V."/>
            <person name="Shcherbakova V.A."/>
            <person name="Langermans J.A.M."/>
        </authorList>
    </citation>
    <scope>NUCLEOTIDE SEQUENCE [LARGE SCALE GENOMIC DNA]</scope>
    <source>
        <strain evidence="5 6">M108</strain>
    </source>
</reference>
<dbReference type="Pfam" id="PF00135">
    <property type="entry name" value="COesterase"/>
    <property type="match status" value="1"/>
</dbReference>
<comment type="similarity">
    <text evidence="1 3">Belongs to the type-B carboxylesterase/lipase family.</text>
</comment>
<dbReference type="SUPFAM" id="SSF53474">
    <property type="entry name" value="alpha/beta-Hydrolases"/>
    <property type="match status" value="1"/>
</dbReference>
<sequence length="434" mass="47783">MEKDKIGLTEGQRRGAVVQFQGIRYARADRFVPPRPLTLAEGLADRQVPAPYALQNKAALEQLIFGVDYGQVDQAEDCLYLTVTVPLVQEDLPEKLPVMVWFHGGGFSNGGIANRAYDPSLLAEEGQVIVVAANYRLGAFGFLFDEAGGPGHPGFLDQLAALEWVNRYIDRFGGDPEAVCIFGQSAGGTSVHRLLAVAGTSGLFQRAIIQSAPFGTLEKREKMEGQLAAMLRPFARRPRGEDLREAQGQAQRSVKEWGYAKYMHFAPRPGVDPLPAGGDLDRAYAAAAKEVDLLIGANSREPSIYLAKYPWFPKLVQAPVLGPAFEVLLRYMSRAIFQKGTWAFARQYAGAGGRVYHYTCSWGEDSSVFGGCHCAEMPLVFGAAGYRGSPLLMNKPAREIDQVGRRIRRLWTDFAKSGRIQNLTIPRCIRVKRV</sequence>
<dbReference type="EMBL" id="JBJUVG010000001">
    <property type="protein sequence ID" value="MFM9412989.1"/>
    <property type="molecule type" value="Genomic_DNA"/>
</dbReference>
<dbReference type="Gene3D" id="3.40.50.1820">
    <property type="entry name" value="alpha/beta hydrolase"/>
    <property type="match status" value="1"/>
</dbReference>
<keyword evidence="2 3" id="KW-0378">Hydrolase</keyword>
<dbReference type="PANTHER" id="PTHR11559">
    <property type="entry name" value="CARBOXYLESTERASE"/>
    <property type="match status" value="1"/>
</dbReference>
<evidence type="ECO:0000256" key="3">
    <source>
        <dbReference type="RuleBase" id="RU361235"/>
    </source>
</evidence>
<dbReference type="RefSeq" id="WP_408976606.1">
    <property type="nucleotide sequence ID" value="NZ_JBJUVG010000001.1"/>
</dbReference>
<dbReference type="Proteomes" id="UP001631949">
    <property type="component" value="Unassembled WGS sequence"/>
</dbReference>
<name>A0ABW9GWI3_9FIRM</name>
<proteinExistence type="inferred from homology"/>
<evidence type="ECO:0000259" key="4">
    <source>
        <dbReference type="Pfam" id="PF00135"/>
    </source>
</evidence>
<dbReference type="InterPro" id="IPR050309">
    <property type="entry name" value="Type-B_Carboxylest/Lipase"/>
</dbReference>
<evidence type="ECO:0000256" key="2">
    <source>
        <dbReference type="ARBA" id="ARBA00022801"/>
    </source>
</evidence>
<comment type="caution">
    <text evidence="5">The sequence shown here is derived from an EMBL/GenBank/DDBJ whole genome shotgun (WGS) entry which is preliminary data.</text>
</comment>
<keyword evidence="6" id="KW-1185">Reference proteome</keyword>
<gene>
    <name evidence="5" type="ORF">ACKQTC_01175</name>
</gene>
<evidence type="ECO:0000313" key="6">
    <source>
        <dbReference type="Proteomes" id="UP001631949"/>
    </source>
</evidence>
<dbReference type="InterPro" id="IPR002018">
    <property type="entry name" value="CarbesteraseB"/>
</dbReference>
<organism evidence="5 6">
    <name type="scientific">Peptococcus simiae</name>
    <dbReference type="NCBI Taxonomy" id="1643805"/>
    <lineage>
        <taxon>Bacteria</taxon>
        <taxon>Bacillati</taxon>
        <taxon>Bacillota</taxon>
        <taxon>Clostridia</taxon>
        <taxon>Eubacteriales</taxon>
        <taxon>Peptococcaceae</taxon>
        <taxon>Peptococcus</taxon>
    </lineage>
</organism>
<accession>A0ABW9GWI3</accession>